<name>H2CKF6_9LEPT</name>
<organism evidence="1 2">
    <name type="scientific">Leptonema illini DSM 21528</name>
    <dbReference type="NCBI Taxonomy" id="929563"/>
    <lineage>
        <taxon>Bacteria</taxon>
        <taxon>Pseudomonadati</taxon>
        <taxon>Spirochaetota</taxon>
        <taxon>Spirochaetia</taxon>
        <taxon>Leptospirales</taxon>
        <taxon>Leptospiraceae</taxon>
        <taxon>Leptonema</taxon>
    </lineage>
</organism>
<gene>
    <name evidence="1" type="ORF">Lepil_3604</name>
</gene>
<evidence type="ECO:0000313" key="1">
    <source>
        <dbReference type="EMBL" id="EHQ08261.1"/>
    </source>
</evidence>
<dbReference type="RefSeq" id="WP_002774760.1">
    <property type="nucleotide sequence ID" value="NZ_JH597773.1"/>
</dbReference>
<proteinExistence type="predicted"/>
<protein>
    <submittedName>
        <fullName evidence="1">Uncharacterized protein</fullName>
    </submittedName>
</protein>
<keyword evidence="2" id="KW-1185">Reference proteome</keyword>
<dbReference type="STRING" id="183.GCA_002009735_00737"/>
<dbReference type="Proteomes" id="UP000005737">
    <property type="component" value="Unassembled WGS sequence"/>
</dbReference>
<reference evidence="1 2" key="1">
    <citation type="submission" date="2011-10" db="EMBL/GenBank/DDBJ databases">
        <title>The Improved High-Quality Draft genome of Leptonema illini DSM 21528.</title>
        <authorList>
            <consortium name="US DOE Joint Genome Institute (JGI-PGF)"/>
            <person name="Lucas S."/>
            <person name="Copeland A."/>
            <person name="Lapidus A."/>
            <person name="Glavina del Rio T."/>
            <person name="Dalin E."/>
            <person name="Tice H."/>
            <person name="Bruce D."/>
            <person name="Goodwin L."/>
            <person name="Pitluck S."/>
            <person name="Peters L."/>
            <person name="Mikhailova N."/>
            <person name="Held B."/>
            <person name="Kyrpides N."/>
            <person name="Mavromatis K."/>
            <person name="Ivanova N."/>
            <person name="Markowitz V."/>
            <person name="Cheng J.-F."/>
            <person name="Hugenholtz P."/>
            <person name="Woyke T."/>
            <person name="Wu D."/>
            <person name="Gronow S."/>
            <person name="Wellnitz S."/>
            <person name="Brambilla E.-M."/>
            <person name="Klenk H.-P."/>
            <person name="Eisen J.A."/>
        </authorList>
    </citation>
    <scope>NUCLEOTIDE SEQUENCE [LARGE SCALE GENOMIC DNA]</scope>
    <source>
        <strain evidence="1 2">DSM 21528</strain>
    </source>
</reference>
<evidence type="ECO:0000313" key="2">
    <source>
        <dbReference type="Proteomes" id="UP000005737"/>
    </source>
</evidence>
<sequence length="408" mass="46257">MSKGKALSDKAKSLVRSALIDNRSFGFWGAPLRSQYIAFLKTKNPAIPKYNEETYNNYLFSWIEEFDPKLEEFKKLNFRAEKDREQFTKRSKLTEQLQRVAKDLEANFAEKPYDMYAAGGKTGNPTLVYAKKSEAVYEAWFAEKLTKHFPEKLDLELIEEGLKNSIEEMLREKHPDYQNLEELIATISTFSRVIYRVILNTDDGNVEFSTDQPRVYGPSNEDAKSLKPENRLVSFMNTALEKVGVSEDKKEGKIASELNKNDLITMDSIKKIAINEGDNSIILPFQMDRKSIGVGPIEDNRNRIEDVARATVAKKLNDFFQEKSTLKGFTKANPGLDINQGHIQQSLNSDNQVEAYGAGFFIGVLNEVGKIEVASVHVNTALHSYRISYAKGGTESERIRSQVDSIFS</sequence>
<dbReference type="EMBL" id="JH597773">
    <property type="protein sequence ID" value="EHQ08261.1"/>
    <property type="molecule type" value="Genomic_DNA"/>
</dbReference>
<dbReference type="AlphaFoldDB" id="H2CKF6"/>
<dbReference type="HOGENOM" id="CLU_674051_0_0_12"/>
<accession>H2CKF6</accession>